<feature type="domain" description="Haemolysin-type calcium binding-related" evidence="3">
    <location>
        <begin position="3033"/>
        <end position="3074"/>
    </location>
</feature>
<feature type="domain" description="Haemolysin-type calcium binding-related" evidence="3">
    <location>
        <begin position="1770"/>
        <end position="1813"/>
    </location>
</feature>
<dbReference type="Pfam" id="PF06594">
    <property type="entry name" value="HCBP_related"/>
    <property type="match status" value="13"/>
</dbReference>
<feature type="domain" description="Haemolysin-type calcium binding-related" evidence="3">
    <location>
        <begin position="2607"/>
        <end position="2646"/>
    </location>
</feature>
<feature type="domain" description="Haemolysin-type calcium binding-related" evidence="3">
    <location>
        <begin position="3175"/>
        <end position="3216"/>
    </location>
</feature>
<dbReference type="InterPro" id="IPR010566">
    <property type="entry name" value="Haemolys_ca-bd"/>
</dbReference>
<dbReference type="Gene3D" id="2.150.10.10">
    <property type="entry name" value="Serralysin-like metalloprotease, C-terminal"/>
    <property type="match status" value="13"/>
</dbReference>
<comment type="caution">
    <text evidence="4">The sequence shown here is derived from an EMBL/GenBank/DDBJ whole genome shotgun (WGS) entry which is preliminary data.</text>
</comment>
<dbReference type="PANTHER" id="PTHR38340">
    <property type="entry name" value="S-LAYER PROTEIN"/>
    <property type="match status" value="1"/>
</dbReference>
<feature type="domain" description="Haemolysin-type calcium binding-related" evidence="3">
    <location>
        <begin position="2891"/>
        <end position="2932"/>
    </location>
</feature>
<sequence length="3489" mass="367966">MSDFVPLAQGQGFLLASNVWFSVDWSQDERTEIIDAIIDAFERSQTFRELVNRYLSLLWGENAPIPFDGVHADGSGFKEGEEAAASTARYRLYVQKGANFDDFSGGRFLNISLPYVENATYINPQGVAVKATLQSSLLHELGHLLGDWKDFPQNDQNDILTSENVARVNDIYRELGIEERLLYQGFDHDGSATLINKDYVPGASVSAAFVADERANFDASWVDATHNILMIGDERDNTLSSGDGYDWLYGARGSDTLSGGGGIDHIFGEDDDDYLYGQGGDDIIEGGEGVDHLYGDYGPLGDLVFQGGSDQIKGGAGADIIDGGGGDDYLEGNAGADHVKGGDGDDRLYADIDGADDIYIGGSGIDTITYRWAHGDTVVQLTPHSGQGLQGVNVFGARGATNEISFGNDSLDQIERTAVEGGDGRDVFAIEENADLSQFSYLSGGAQPVDRYDTIMLASADTNGAPTPWSKGATIDLTRHVVSTQQSSSVLGISLPAYTASLAIYGFEAAIGGSGNDTLIGSSGKRNSGEGFSVLNGGGGDDTLVAAGWHTNMTGGEGHDRFQLGSGTWIEDGDSGDRVSYGGIDLYGGVQQWWMEGGVAYAAQISTLLTVFPVIGSELLYTASFFIDRNWMKFASYTLGADGALQMNLGWGQAGSAAVNDYDLNLDTGLGSAGLAVFAASRGGKGAAGQILEHFVNLALKAAFGHGMPGFDPLVLDLGGDGFNLTTEANSSVFFEFDSDGFGERTGWVQATDGFLVRDANANGRIDNVGEMFGNAGAGGFDMLSGYDSNGDGIISASDALYSSLQVWQDLDQDGVTDAGELKSLSDLGIVSISISHAAPAAPTAVAGNTIAQIGSFVLSNGNARSIADIQLAINETQSRWLGDSTIDPSAAVLPELSGFGEVRDLRATMTSDAILKAQVAAFANSSATNLSGLMASTENILYRWAAVDGVAATPLGSNGFDTRKLAFLEKFSGYALLPRDVGGAIELDDLGPVEALWLDQVTQLTLRLVVQGPLAELFDGISYHDDVDLLVADEPNALANVLSRVIADLPNDPSAAAAAWAEWTPLLGAMSHGMVRSDANIVRSDFLFAQLVRAIDGLAQPLTLEALAGALGIADMRLGSSGNDTLARGTAGDTAIYFGDGGNDTFNGGGGQDVYVFGHEIGHATINDSEARPAGDRIRFAFLNQGDVTLARDGNDLLITINQSGETVRVSGQFAPVVPVGSDVLLSTDKGVEDIQFADGTIMEIPQIMAAVGKGSAGDDHLVGTMHSDVLTGGLGNDLLEGGDDADLYVFNGGDGDDVIIDQQTTPLLRGADLLVFGDDIAPEDLVWSRSGTNGDDLQISVSGGGSMTISGQFAFTSLGYNGALAPNSRIEAFAFREYGDSFSNKDVQQRLITQATSDGDDLVRGFGDDDVFVASKGNDVLIGMDGADIYHWGTGAGNDIIREQARYIDVNVGLGGISLTVRADVVQFDQSISPTSLAFTRAYDTDDLMITNIVTGETLTIDGQFDSFQTGVLGAQWFNRIEWFAFADNSAYSWQDIEAIVTTGTSGSDRLRGDILADNMVGGEGDDLLTGGGGGDFYIFNAGDGHDTVFDDNRALIGDGFVTIDPVPDVLQFGPGIDPDDVSFVRTGADVDLVIGTSGDRVTLRGQNEYFHTAVFGALSYSRVEQIRFSSGVVWTWEDLNRRVIAQQTTAGSDVAEGFAMADRFEASGGDDILRGGDSGDTYVFGFGSGHDRIEESVSNVLYGDDDVVAFGATVLPEDVLLSRNGNDLILTLAGSGDTLTIAGQFGYSAWYSWNDVELFRFANGVEWTADAVKVRLLTPTAGDDHLIGFDSDDVLDGAAGNDTLEGGNGNDSYQFGRGSGHDTIIESLTNSNLGDGDRLTFSAGVLPEDLAYTRDGDDLVITIVDSGDSIRIAGQFNFANWFAWNDIESFAFANGTVLSDVEVAARILGGTAGDDHLVGTFRSDTLDGRAGDDILEGGDGSDIYVFGRGYGHDEIRESLTTVNLGEDDELRFGANISVADLGFARSGNDLVITILDTGDTLRLTGQFNNSSWFSWNDVERFVFADGSVLTRPDIQQILLTGTAGIDHLVGFFDDNTLDGGAGDDLLEGGDGADTYIFGRAYGHDYVRETKTDGNLSDFDTVQLGEGISHTDVTLKRDGYDLIIELDTGDTLRVESHFAEGYNELLTYNDIDRIRFADGTEWSKTDILLAVLRGTPGDDVLIGGAQTDLLDGGPGNDWLQGEEGSDEYVWGVGYGNDIIQERYNLVTRPQEDRLTVHGVLPSELAVSRNGDDMILTAPSGETLTVKGQLHPWGWTDIEEIAFDNGTSWSFADIRAEVLRQQATPGNDTIEGFAGDDFMQGGAGNDTLHGAEGNDTLSGGAGDDVLYGFDGNDTYRLELGGGHDTADDNRPGYGSGFDTIEVAAGITPADLTASRVGTDLVLTINGTGDSITIRGGALEVGAVSREIEQIRFADGTIWSSAYARDLARVATTGDDTLMGSNAAETINALEGDDRIDAFDGADTITGGAGNDWISAGSGADIIAGGTGDDEIFGGGGNDVYLFASGDGADTISEYDRGDGFDQLIFGAGIASNDVAVSLTNNGLSIVLKIVGTTDQVTIAMGNAWYTEYRVDEVRFADGTSWSFADVIARASGGTPGNDTLYGSINGETISGGAGNDWISAGGGNDALWGGVGNDTLYGGGGDDVYTFDRGDGQDVISEYDSWGFDRLVFGAGILASDIQVSQANGGRDMVLKIVGTTDQVTISMGNSWSYDYRVDQIAFADGTTWTLADMIARMPTAGNDSILGTIDGETIAGGGGDDWIAGDSGNDTLSGGTGNDSVYGGGGNDTFLFNLGDGQDIISEFENWGFDRLVFGAGILASDIQVSQANGGRDMVLKIAGTTDQVTIVRDNSWSYDHRVDQVVFADGTIWTLADMIARLPTAGNDSILGTIDGETINGGAGDDWIAGDSGNDTLSGGTGNDSVYGGGGDDTFLFNLGDGQDVISEFENWGFDQLVFGAGILASDIQVSQANGGRDMVLKIAGTTDQVTIVRDNSWSYDHRVDQIKFADGTTWTLADMIARMPTAGNDSILGTIDGETINGGAGDDWIAGDSGNDTLSGGTGNDSVYGGGGDDTFLFNLGDGQDVISEFENWGFDQLVFGAGILASNIQVSQANGGRDMVLKIAGTTDQVTIVRDNSWSYDHRVDQIKFADGTTWTLADMIARLPTAGNDSILGTIDGETINGGAGDDWIAGDSGNDTLSGGTGNDSVYGGGGDDTFLFNLGDGQDVISEFENWGFDQLVFGAGILASDIQVSQANGGRDIVLKIAGTTDQVTLSMTNTWSYDHRVDQIKFNDGTVWTFDDLLARSLPAASTSSIYRIPEASGGDEELAIDEAEISALDFENYPLATIGLHAADAIGAERFWLSRELTGRSTETAVPSGSRATADRAIDSHIHDVASTWPVRAHAGFEHRLEERTIWDDDSFGTDASGLHLL</sequence>
<dbReference type="InterPro" id="IPR001343">
    <property type="entry name" value="Hemolysn_Ca-bd"/>
</dbReference>
<dbReference type="InterPro" id="IPR018511">
    <property type="entry name" value="Hemolysin-typ_Ca-bd_CS"/>
</dbReference>
<feature type="domain" description="Haemolysin-type calcium binding-related" evidence="3">
    <location>
        <begin position="2163"/>
        <end position="2207"/>
    </location>
</feature>
<evidence type="ECO:0000313" key="4">
    <source>
        <dbReference type="EMBL" id="MDT8760529.1"/>
    </source>
</evidence>
<accession>A0ABU3N7N6</accession>
<keyword evidence="2" id="KW-0964">Secreted</keyword>
<protein>
    <recommendedName>
        <fullName evidence="3">Haemolysin-type calcium binding-related domain-containing protein</fullName>
    </recommendedName>
</protein>
<feature type="domain" description="Haemolysin-type calcium binding-related" evidence="3">
    <location>
        <begin position="2032"/>
        <end position="2074"/>
    </location>
</feature>
<proteinExistence type="predicted"/>
<name>A0ABU3N7N6_9SPHN</name>
<feature type="domain" description="Haemolysin-type calcium binding-related" evidence="3">
    <location>
        <begin position="1197"/>
        <end position="1244"/>
    </location>
</feature>
<dbReference type="PROSITE" id="PS00330">
    <property type="entry name" value="HEMOLYSIN_CALCIUM"/>
    <property type="match status" value="13"/>
</dbReference>
<dbReference type="SUPFAM" id="SSF51120">
    <property type="entry name" value="beta-Roll"/>
    <property type="match status" value="19"/>
</dbReference>
<feature type="domain" description="Haemolysin-type calcium binding-related" evidence="3">
    <location>
        <begin position="2440"/>
        <end position="2482"/>
    </location>
</feature>
<evidence type="ECO:0000256" key="1">
    <source>
        <dbReference type="ARBA" id="ARBA00004613"/>
    </source>
</evidence>
<feature type="domain" description="Haemolysin-type calcium binding-related" evidence="3">
    <location>
        <begin position="1901"/>
        <end position="1942"/>
    </location>
</feature>
<comment type="subcellular location">
    <subcellularLocation>
        <location evidence="1">Secreted</location>
    </subcellularLocation>
</comment>
<feature type="domain" description="Haemolysin-type calcium binding-related" evidence="3">
    <location>
        <begin position="1635"/>
        <end position="1680"/>
    </location>
</feature>
<gene>
    <name evidence="4" type="ORF">MZO42_17650</name>
</gene>
<feature type="domain" description="Haemolysin-type calcium binding-related" evidence="3">
    <location>
        <begin position="2749"/>
        <end position="2790"/>
    </location>
</feature>
<evidence type="ECO:0000256" key="2">
    <source>
        <dbReference type="ARBA" id="ARBA00022525"/>
    </source>
</evidence>
<dbReference type="PANTHER" id="PTHR38340:SF1">
    <property type="entry name" value="S-LAYER PROTEIN"/>
    <property type="match status" value="1"/>
</dbReference>
<dbReference type="PRINTS" id="PR00313">
    <property type="entry name" value="CABNDNGRPT"/>
</dbReference>
<reference evidence="4" key="1">
    <citation type="submission" date="2022-04" db="EMBL/GenBank/DDBJ databases">
        <title>Tomato heritable bacteria conferring resistance against bacterial wilt.</title>
        <authorList>
            <person name="Yin J."/>
        </authorList>
    </citation>
    <scope>NUCLEOTIDE SEQUENCE</scope>
    <source>
        <strain evidence="4">Cra20</strain>
    </source>
</reference>
<evidence type="ECO:0000259" key="3">
    <source>
        <dbReference type="Pfam" id="PF06594"/>
    </source>
</evidence>
<dbReference type="InterPro" id="IPR011049">
    <property type="entry name" value="Serralysin-like_metalloprot_C"/>
</dbReference>
<dbReference type="EMBL" id="JALMLT010000005">
    <property type="protein sequence ID" value="MDT8760529.1"/>
    <property type="molecule type" value="Genomic_DNA"/>
</dbReference>
<dbReference type="InterPro" id="IPR050557">
    <property type="entry name" value="RTX_toxin/Mannuronan_C5-epim"/>
</dbReference>
<dbReference type="Pfam" id="PF00353">
    <property type="entry name" value="HemolysinCabind"/>
    <property type="match status" value="22"/>
</dbReference>
<organism evidence="4">
    <name type="scientific">Sphingomonas psychrotolerans</name>
    <dbReference type="NCBI Taxonomy" id="1327635"/>
    <lineage>
        <taxon>Bacteria</taxon>
        <taxon>Pseudomonadati</taxon>
        <taxon>Pseudomonadota</taxon>
        <taxon>Alphaproteobacteria</taxon>
        <taxon>Sphingomonadales</taxon>
        <taxon>Sphingomonadaceae</taxon>
        <taxon>Sphingomonas</taxon>
    </lineage>
</organism>
<feature type="domain" description="Haemolysin-type calcium binding-related" evidence="3">
    <location>
        <begin position="3317"/>
        <end position="3358"/>
    </location>
</feature>